<comment type="subcellular location">
    <subcellularLocation>
        <location evidence="1">Membrane</location>
        <topology evidence="1">Multi-pass membrane protein</topology>
    </subcellularLocation>
</comment>
<keyword evidence="2" id="KW-0812">Transmembrane</keyword>
<name>A0ABR1PWY9_9PEZI</name>
<reference evidence="5 6" key="1">
    <citation type="submission" date="2023-01" db="EMBL/GenBank/DDBJ databases">
        <title>Analysis of 21 Apiospora genomes using comparative genomics revels a genus with tremendous synthesis potential of carbohydrate active enzymes and secondary metabolites.</title>
        <authorList>
            <person name="Sorensen T."/>
        </authorList>
    </citation>
    <scope>NUCLEOTIDE SEQUENCE [LARGE SCALE GENOMIC DNA]</scope>
    <source>
        <strain evidence="5 6">CBS 24483</strain>
    </source>
</reference>
<keyword evidence="3" id="KW-1133">Transmembrane helix</keyword>
<evidence type="ECO:0000313" key="5">
    <source>
        <dbReference type="EMBL" id="KAK7941423.1"/>
    </source>
</evidence>
<dbReference type="InterPro" id="IPR050475">
    <property type="entry name" value="Prenyltransferase_related"/>
</dbReference>
<dbReference type="RefSeq" id="XP_066694175.1">
    <property type="nucleotide sequence ID" value="XM_066850032.1"/>
</dbReference>
<accession>A0ABR1PWY9</accession>
<comment type="caution">
    <text evidence="5">The sequence shown here is derived from an EMBL/GenBank/DDBJ whole genome shotgun (WGS) entry which is preliminary data.</text>
</comment>
<proteinExistence type="predicted"/>
<dbReference type="PANTHER" id="PTHR42723:SF1">
    <property type="entry name" value="CHLOROPHYLL SYNTHASE, CHLOROPLASTIC"/>
    <property type="match status" value="1"/>
</dbReference>
<evidence type="ECO:0000256" key="4">
    <source>
        <dbReference type="ARBA" id="ARBA00023136"/>
    </source>
</evidence>
<organism evidence="5 6">
    <name type="scientific">Apiospora aurea</name>
    <dbReference type="NCBI Taxonomy" id="335848"/>
    <lineage>
        <taxon>Eukaryota</taxon>
        <taxon>Fungi</taxon>
        <taxon>Dikarya</taxon>
        <taxon>Ascomycota</taxon>
        <taxon>Pezizomycotina</taxon>
        <taxon>Sordariomycetes</taxon>
        <taxon>Xylariomycetidae</taxon>
        <taxon>Amphisphaeriales</taxon>
        <taxon>Apiosporaceae</taxon>
        <taxon>Apiospora</taxon>
    </lineage>
</organism>
<dbReference type="PANTHER" id="PTHR42723">
    <property type="entry name" value="CHLOROPHYLL SYNTHASE"/>
    <property type="match status" value="1"/>
</dbReference>
<keyword evidence="4" id="KW-0472">Membrane</keyword>
<evidence type="ECO:0000313" key="6">
    <source>
        <dbReference type="Proteomes" id="UP001391051"/>
    </source>
</evidence>
<gene>
    <name evidence="5" type="ORF">PG986_013810</name>
</gene>
<dbReference type="CDD" id="cd13965">
    <property type="entry name" value="PT_UbiA_3"/>
    <property type="match status" value="1"/>
</dbReference>
<dbReference type="EMBL" id="JAQQWE010000009">
    <property type="protein sequence ID" value="KAK7941423.1"/>
    <property type="molecule type" value="Genomic_DNA"/>
</dbReference>
<dbReference type="GeneID" id="92083094"/>
<protein>
    <submittedName>
        <fullName evidence="5">Uncharacterized protein</fullName>
    </submittedName>
</protein>
<evidence type="ECO:0000256" key="2">
    <source>
        <dbReference type="ARBA" id="ARBA00022692"/>
    </source>
</evidence>
<sequence>MAYHTYMTPVNWIFKSSLLIWQFTESDFATFLGPDTAFGIFGAVRGGRLSSGIPPSLAEILWRLPLVVVYNWANLLCFNIANQWEPRSVEEDRLNKPWRPLPMGNITSQQARHAVLALVPATLWLNYCLGVYAQGTVIHVIIWLYNGLGGSDEPFVREILISAGYAMFNGGSLQIALGREAHINSNGVIWTAVISGVIVTTMQIQDLKDLAGDRLRQRKTLPLYLGEEVSPAGLEI</sequence>
<keyword evidence="6" id="KW-1185">Reference proteome</keyword>
<evidence type="ECO:0000256" key="1">
    <source>
        <dbReference type="ARBA" id="ARBA00004141"/>
    </source>
</evidence>
<dbReference type="Proteomes" id="UP001391051">
    <property type="component" value="Unassembled WGS sequence"/>
</dbReference>
<dbReference type="Pfam" id="PF01040">
    <property type="entry name" value="UbiA"/>
    <property type="match status" value="1"/>
</dbReference>
<evidence type="ECO:0000256" key="3">
    <source>
        <dbReference type="ARBA" id="ARBA00022989"/>
    </source>
</evidence>
<dbReference type="InterPro" id="IPR000537">
    <property type="entry name" value="UbiA_prenyltransferase"/>
</dbReference>